<dbReference type="EMBL" id="JAKOAV010000005">
    <property type="protein sequence ID" value="MDF9407595.1"/>
    <property type="molecule type" value="Genomic_DNA"/>
</dbReference>
<dbReference type="InterPro" id="IPR018493">
    <property type="entry name" value="GvpA-like_CS"/>
</dbReference>
<protein>
    <submittedName>
        <fullName evidence="4">Gas vesicle protein</fullName>
    </submittedName>
</protein>
<dbReference type="AlphaFoldDB" id="A0A9X4GY98"/>
<keyword evidence="5" id="KW-1185">Reference proteome</keyword>
<name>A0A9X4GY98_9FIRM</name>
<dbReference type="PROSITE" id="PS00669">
    <property type="entry name" value="GAS_VESICLE_A_2"/>
    <property type="match status" value="1"/>
</dbReference>
<evidence type="ECO:0000256" key="3">
    <source>
        <dbReference type="ARBA" id="ARBA00035646"/>
    </source>
</evidence>
<dbReference type="RefSeq" id="WP_277442827.1">
    <property type="nucleotide sequence ID" value="NZ_JAKOAV010000005.1"/>
</dbReference>
<gene>
    <name evidence="4" type="ORF">L7E55_04355</name>
</gene>
<dbReference type="Pfam" id="PF00741">
    <property type="entry name" value="Gas_vesicle"/>
    <property type="match status" value="1"/>
</dbReference>
<dbReference type="InterPro" id="IPR050530">
    <property type="entry name" value="GvpA"/>
</dbReference>
<dbReference type="PANTHER" id="PTHR35344">
    <property type="entry name" value="GAS VESICLE STRUCTURAL PROTEIN 2-RELATED"/>
    <property type="match status" value="1"/>
</dbReference>
<dbReference type="InterPro" id="IPR000638">
    <property type="entry name" value="Gas-vesicle_GvpA-like"/>
</dbReference>
<dbReference type="GO" id="GO:0005198">
    <property type="term" value="F:structural molecule activity"/>
    <property type="evidence" value="ECO:0007669"/>
    <property type="project" value="InterPro"/>
</dbReference>
<dbReference type="PANTHER" id="PTHR35344:SF4">
    <property type="entry name" value="GAS VESICLE PROTEIN A1"/>
    <property type="match status" value="1"/>
</dbReference>
<proteinExistence type="inferred from homology"/>
<evidence type="ECO:0000256" key="2">
    <source>
        <dbReference type="ARBA" id="ARBA00035108"/>
    </source>
</evidence>
<keyword evidence="1" id="KW-0304">Gas vesicle</keyword>
<dbReference type="Proteomes" id="UP001154312">
    <property type="component" value="Unassembled WGS sequence"/>
</dbReference>
<accession>A0A9X4GY98</accession>
<organism evidence="4 5">
    <name type="scientific">Pelotomaculum isophthalicicum JI</name>
    <dbReference type="NCBI Taxonomy" id="947010"/>
    <lineage>
        <taxon>Bacteria</taxon>
        <taxon>Bacillati</taxon>
        <taxon>Bacillota</taxon>
        <taxon>Clostridia</taxon>
        <taxon>Eubacteriales</taxon>
        <taxon>Desulfotomaculaceae</taxon>
        <taxon>Pelotomaculum</taxon>
    </lineage>
</organism>
<evidence type="ECO:0000313" key="5">
    <source>
        <dbReference type="Proteomes" id="UP001154312"/>
    </source>
</evidence>
<evidence type="ECO:0000313" key="4">
    <source>
        <dbReference type="EMBL" id="MDF9407595.1"/>
    </source>
</evidence>
<comment type="subcellular location">
    <subcellularLocation>
        <location evidence="2">Gas vesicle</location>
    </subcellularLocation>
</comment>
<evidence type="ECO:0000256" key="1">
    <source>
        <dbReference type="ARBA" id="ARBA00022987"/>
    </source>
</evidence>
<dbReference type="GO" id="GO:0012506">
    <property type="term" value="C:vesicle membrane"/>
    <property type="evidence" value="ECO:0007669"/>
    <property type="project" value="InterPro"/>
</dbReference>
<reference evidence="4" key="1">
    <citation type="submission" date="2022-02" db="EMBL/GenBank/DDBJ databases">
        <authorList>
            <person name="Leng L."/>
        </authorList>
    </citation>
    <scope>NUCLEOTIDE SEQUENCE</scope>
    <source>
        <strain evidence="4">JI</strain>
    </source>
</reference>
<comment type="similarity">
    <text evidence="3">Belongs to the gas vesicle GvpA family.</text>
</comment>
<dbReference type="GO" id="GO:0031411">
    <property type="term" value="C:gas vesicle"/>
    <property type="evidence" value="ECO:0007669"/>
    <property type="project" value="UniProtKB-SubCell"/>
</dbReference>
<comment type="caution">
    <text evidence="4">The sequence shown here is derived from an EMBL/GenBank/DDBJ whole genome shotgun (WGS) entry which is preliminary data.</text>
</comment>
<sequence length="125" mass="13569">MTAGLQPKKQRDGDSLAALVDRLLDKGLVINADILVSVAGVELLGLKIRAALASFETAARYGLEFPSGTNIETVAWKDAQMERESCPQCEKRVSKEELLSEGCPWCGWISAKAKKRLDAHSSLPV</sequence>